<organism evidence="1 2">
    <name type="scientific">Catharanthus roseus</name>
    <name type="common">Madagascar periwinkle</name>
    <name type="synonym">Vinca rosea</name>
    <dbReference type="NCBI Taxonomy" id="4058"/>
    <lineage>
        <taxon>Eukaryota</taxon>
        <taxon>Viridiplantae</taxon>
        <taxon>Streptophyta</taxon>
        <taxon>Embryophyta</taxon>
        <taxon>Tracheophyta</taxon>
        <taxon>Spermatophyta</taxon>
        <taxon>Magnoliopsida</taxon>
        <taxon>eudicotyledons</taxon>
        <taxon>Gunneridae</taxon>
        <taxon>Pentapetalae</taxon>
        <taxon>asterids</taxon>
        <taxon>lamiids</taxon>
        <taxon>Gentianales</taxon>
        <taxon>Apocynaceae</taxon>
        <taxon>Rauvolfioideae</taxon>
        <taxon>Vinceae</taxon>
        <taxon>Catharanthinae</taxon>
        <taxon>Catharanthus</taxon>
    </lineage>
</organism>
<keyword evidence="2" id="KW-1185">Reference proteome</keyword>
<gene>
    <name evidence="1" type="ORF">M9H77_32127</name>
</gene>
<dbReference type="Proteomes" id="UP001060085">
    <property type="component" value="Linkage Group LG07"/>
</dbReference>
<protein>
    <submittedName>
        <fullName evidence="1">Uncharacterized protein</fullName>
    </submittedName>
</protein>
<dbReference type="EMBL" id="CM044707">
    <property type="protein sequence ID" value="KAI5654940.1"/>
    <property type="molecule type" value="Genomic_DNA"/>
</dbReference>
<evidence type="ECO:0000313" key="1">
    <source>
        <dbReference type="EMBL" id="KAI5654940.1"/>
    </source>
</evidence>
<proteinExistence type="predicted"/>
<reference evidence="2" key="1">
    <citation type="journal article" date="2023" name="Nat. Plants">
        <title>Single-cell RNA sequencing provides a high-resolution roadmap for understanding the multicellular compartmentation of specialized metabolism.</title>
        <authorList>
            <person name="Sun S."/>
            <person name="Shen X."/>
            <person name="Li Y."/>
            <person name="Li Y."/>
            <person name="Wang S."/>
            <person name="Li R."/>
            <person name="Zhang H."/>
            <person name="Shen G."/>
            <person name="Guo B."/>
            <person name="Wei J."/>
            <person name="Xu J."/>
            <person name="St-Pierre B."/>
            <person name="Chen S."/>
            <person name="Sun C."/>
        </authorList>
    </citation>
    <scope>NUCLEOTIDE SEQUENCE [LARGE SCALE GENOMIC DNA]</scope>
</reference>
<accession>A0ACC0A201</accession>
<sequence>MEAELSKTMRRALFAFSCISLAIGACGGPLILRLYFVQGGSRIWLSSWLQTAGWPIILIPLLVLFMERRKTDGLNTKIITMNLRVSIMTTLVGLLVGAINYLYASGVQRLPVSTATLILSSQLVFTAVFALVLVRQKFTPYTVNTVVLLTLGAVVLALRGSSDKPQGESGKTYTVGFVMTFGAAMMSGLLFPSIELVYMKARQAVTCTLVLEIQLVICIVSTVFSTVGMLAVNDFKAIPREAREFQLGQIKYFVVLISSAIIWQFNTLGAVGIIFCASSLVTGIISSVLLPIQQVLAVVLFHDKFQAEKGLSLFLCLWGFISHLYGEYRAGKKNKSEVKESEMTPAAVP</sequence>
<evidence type="ECO:0000313" key="2">
    <source>
        <dbReference type="Proteomes" id="UP001060085"/>
    </source>
</evidence>
<name>A0ACC0A201_CATRO</name>
<comment type="caution">
    <text evidence="1">The sequence shown here is derived from an EMBL/GenBank/DDBJ whole genome shotgun (WGS) entry which is preliminary data.</text>
</comment>